<proteinExistence type="predicted"/>
<dbReference type="STRING" id="285458.BGM19_09565"/>
<comment type="caution">
    <text evidence="1">The sequence shown here is derived from an EMBL/GenBank/DDBJ whole genome shotgun (WGS) entry which is preliminary data.</text>
</comment>
<protein>
    <submittedName>
        <fullName evidence="1">Uncharacterized protein</fullName>
    </submittedName>
</protein>
<dbReference type="EMBL" id="MEHJ01000001">
    <property type="protein sequence ID" value="OEJ27638.1"/>
    <property type="molecule type" value="Genomic_DNA"/>
</dbReference>
<dbReference type="Proteomes" id="UP000095759">
    <property type="component" value="Unassembled WGS sequence"/>
</dbReference>
<sequence length="63" mass="6732">MVRHGLRTLIKSGHAGGPYAARPLAGQSVAVHGPHFHASEIRVGEYLLFDYAVTNTHPPASLT</sequence>
<name>A0A1E5PDM2_9ACTN</name>
<accession>A0A1E5PDM2</accession>
<keyword evidence="2" id="KW-1185">Reference proteome</keyword>
<organism evidence="1 2">
    <name type="scientific">Streptomyces agglomeratus</name>
    <dbReference type="NCBI Taxonomy" id="285458"/>
    <lineage>
        <taxon>Bacteria</taxon>
        <taxon>Bacillati</taxon>
        <taxon>Actinomycetota</taxon>
        <taxon>Actinomycetes</taxon>
        <taxon>Kitasatosporales</taxon>
        <taxon>Streptomycetaceae</taxon>
        <taxon>Streptomyces</taxon>
    </lineage>
</organism>
<evidence type="ECO:0000313" key="1">
    <source>
        <dbReference type="EMBL" id="OEJ27638.1"/>
    </source>
</evidence>
<dbReference type="AlphaFoldDB" id="A0A1E5PDM2"/>
<gene>
    <name evidence="1" type="ORF">AS594_27310</name>
</gene>
<reference evidence="1 2" key="1">
    <citation type="submission" date="2016-08" db="EMBL/GenBank/DDBJ databases">
        <title>Complete genome sequence of Streptomyces agglomeratus strain 6-3-2, a novel anti-MRSA actinomycete isolated from Wuli of Tebit, China.</title>
        <authorList>
            <person name="Chen X."/>
        </authorList>
    </citation>
    <scope>NUCLEOTIDE SEQUENCE [LARGE SCALE GENOMIC DNA]</scope>
    <source>
        <strain evidence="1 2">6-3-2</strain>
    </source>
</reference>
<evidence type="ECO:0000313" key="2">
    <source>
        <dbReference type="Proteomes" id="UP000095759"/>
    </source>
</evidence>